<dbReference type="Proteomes" id="UP000554482">
    <property type="component" value="Unassembled WGS sequence"/>
</dbReference>
<evidence type="ECO:0000259" key="9">
    <source>
        <dbReference type="PROSITE" id="PS51294"/>
    </source>
</evidence>
<dbReference type="PANTHER" id="PTHR12802">
    <property type="entry name" value="SWI/SNF COMPLEX-RELATED"/>
    <property type="match status" value="1"/>
</dbReference>
<evidence type="ECO:0000259" key="7">
    <source>
        <dbReference type="PROSITE" id="PS50090"/>
    </source>
</evidence>
<feature type="domain" description="SANT" evidence="8">
    <location>
        <begin position="58"/>
        <end position="109"/>
    </location>
</feature>
<dbReference type="InterPro" id="IPR001005">
    <property type="entry name" value="SANT/Myb"/>
</dbReference>
<evidence type="ECO:0000256" key="6">
    <source>
        <dbReference type="SAM" id="MobiDB-lite"/>
    </source>
</evidence>
<dbReference type="PROSITE" id="PS51294">
    <property type="entry name" value="HTH_MYB"/>
    <property type="match status" value="1"/>
</dbReference>
<dbReference type="PROSITE" id="PS50090">
    <property type="entry name" value="MYB_LIKE"/>
    <property type="match status" value="1"/>
</dbReference>
<keyword evidence="2" id="KW-0805">Transcription regulation</keyword>
<keyword evidence="4" id="KW-0804">Transcription</keyword>
<dbReference type="PROSITE" id="PS51293">
    <property type="entry name" value="SANT"/>
    <property type="match status" value="1"/>
</dbReference>
<feature type="domain" description="HTH myb-type" evidence="9">
    <location>
        <begin position="55"/>
        <end position="109"/>
    </location>
</feature>
<evidence type="ECO:0000313" key="10">
    <source>
        <dbReference type="EMBL" id="KAF5199810.1"/>
    </source>
</evidence>
<dbReference type="PANTHER" id="PTHR12802:SF155">
    <property type="entry name" value="DEUBIQUITINASE MYSM1"/>
    <property type="match status" value="1"/>
</dbReference>
<feature type="compositionally biased region" description="Polar residues" evidence="6">
    <location>
        <begin position="211"/>
        <end position="252"/>
    </location>
</feature>
<feature type="domain" description="Myb-like" evidence="7">
    <location>
        <begin position="55"/>
        <end position="105"/>
    </location>
</feature>
<dbReference type="EMBL" id="JABWDY010011413">
    <property type="protein sequence ID" value="KAF5199810.1"/>
    <property type="molecule type" value="Genomic_DNA"/>
</dbReference>
<reference evidence="10 11" key="1">
    <citation type="submission" date="2020-06" db="EMBL/GenBank/DDBJ databases">
        <title>Transcriptomic and genomic resources for Thalictrum thalictroides and T. hernandezii: Facilitating candidate gene discovery in an emerging model plant lineage.</title>
        <authorList>
            <person name="Arias T."/>
            <person name="Riano-Pachon D.M."/>
            <person name="Di Stilio V.S."/>
        </authorList>
    </citation>
    <scope>NUCLEOTIDE SEQUENCE [LARGE SCALE GENOMIC DNA]</scope>
    <source>
        <strain evidence="11">cv. WT478/WT964</strain>
        <tissue evidence="10">Leaves</tissue>
    </source>
</reference>
<evidence type="ECO:0000256" key="1">
    <source>
        <dbReference type="ARBA" id="ARBA00004123"/>
    </source>
</evidence>
<evidence type="ECO:0000256" key="5">
    <source>
        <dbReference type="ARBA" id="ARBA00023242"/>
    </source>
</evidence>
<proteinExistence type="predicted"/>
<feature type="region of interest" description="Disordered" evidence="6">
    <location>
        <begin position="110"/>
        <end position="270"/>
    </location>
</feature>
<dbReference type="InterPro" id="IPR006447">
    <property type="entry name" value="Myb_dom_plants"/>
</dbReference>
<feature type="compositionally biased region" description="Basic and acidic residues" evidence="6">
    <location>
        <begin position="405"/>
        <end position="417"/>
    </location>
</feature>
<keyword evidence="5" id="KW-0539">Nucleus</keyword>
<dbReference type="NCBIfam" id="TIGR01557">
    <property type="entry name" value="myb_SHAQKYF"/>
    <property type="match status" value="1"/>
</dbReference>
<comment type="subcellular location">
    <subcellularLocation>
        <location evidence="1">Nucleus</location>
    </subcellularLocation>
</comment>
<feature type="region of interest" description="Disordered" evidence="6">
    <location>
        <begin position="1"/>
        <end position="34"/>
    </location>
</feature>
<dbReference type="SUPFAM" id="SSF46689">
    <property type="entry name" value="Homeodomain-like"/>
    <property type="match status" value="1"/>
</dbReference>
<evidence type="ECO:0000313" key="11">
    <source>
        <dbReference type="Proteomes" id="UP000554482"/>
    </source>
</evidence>
<feature type="compositionally biased region" description="Low complexity" evidence="6">
    <location>
        <begin position="418"/>
        <end position="428"/>
    </location>
</feature>
<comment type="caution">
    <text evidence="10">The sequence shown here is derived from an EMBL/GenBank/DDBJ whole genome shotgun (WGS) entry which is preliminary data.</text>
</comment>
<sequence length="512" mass="56057">MDVQNQGERTSLSTITASTNQMSMDTDSQSGTANELQDIYTTGEENAPKARKPYTITKQRERWTEEEHKKFLEALKLYGRAWRRIEEHVGTKTAVQIRSHAQKFFSKVVRESNNTDASPVKTIEIPPPRPKRKPMHPYPRKMVHTVNKRISVSQQAERSPSPNSSGSEQENESPKSVISALGSETMDSMVSNHENGSQSPVSSDDVAKPATSLSPITVNCCQSSTSSTKEENGSPTSVLAPSGPTKQDQSSMKLDFGTKDDALKEESPSLEAPIVSLKLFGRTVLVTDSHRPSSSLAGAGKPLAAERLQESTDADEAEPAKLSQQDSKDNVCSMESSVSTWSSWPHGNPSMFYQIQFQNEKSHPVEGSSVVSMPWWALQGCLPFPFVPSFNLNSGQTPPDACLREASEERGVEDKEGSWAGSSTSSGSELGVVDKCGDVADSSNQELSIDKNLCQGFVLKPSKRSAFSPLRANPNKCIKGFVPYKRCLAEREDQSSTIVCEERDGQRVRQCS</sequence>
<name>A0A7J6WT43_THATH</name>
<evidence type="ECO:0000256" key="3">
    <source>
        <dbReference type="ARBA" id="ARBA00023125"/>
    </source>
</evidence>
<dbReference type="AlphaFoldDB" id="A0A7J6WT43"/>
<gene>
    <name evidence="10" type="ORF">FRX31_010604</name>
</gene>
<feature type="compositionally biased region" description="Polar residues" evidence="6">
    <location>
        <begin position="148"/>
        <end position="168"/>
    </location>
</feature>
<dbReference type="CDD" id="cd00167">
    <property type="entry name" value="SANT"/>
    <property type="match status" value="1"/>
</dbReference>
<evidence type="ECO:0000256" key="2">
    <source>
        <dbReference type="ARBA" id="ARBA00023015"/>
    </source>
</evidence>
<keyword evidence="11" id="KW-1185">Reference proteome</keyword>
<accession>A0A7J6WT43</accession>
<dbReference type="InterPro" id="IPR017930">
    <property type="entry name" value="Myb_dom"/>
</dbReference>
<feature type="compositionally biased region" description="Basic residues" evidence="6">
    <location>
        <begin position="129"/>
        <end position="147"/>
    </location>
</feature>
<feature type="compositionally biased region" description="Polar residues" evidence="6">
    <location>
        <begin position="185"/>
        <end position="202"/>
    </location>
</feature>
<dbReference type="SMART" id="SM00717">
    <property type="entry name" value="SANT"/>
    <property type="match status" value="1"/>
</dbReference>
<feature type="region of interest" description="Disordered" evidence="6">
    <location>
        <begin position="290"/>
        <end position="329"/>
    </location>
</feature>
<dbReference type="InterPro" id="IPR017884">
    <property type="entry name" value="SANT_dom"/>
</dbReference>
<dbReference type="GO" id="GO:0005634">
    <property type="term" value="C:nucleus"/>
    <property type="evidence" value="ECO:0007669"/>
    <property type="project" value="UniProtKB-SubCell"/>
</dbReference>
<dbReference type="OrthoDB" id="118550at2759"/>
<protein>
    <submittedName>
        <fullName evidence="10">Reveille-like protein</fullName>
    </submittedName>
</protein>
<keyword evidence="3" id="KW-0238">DNA-binding</keyword>
<dbReference type="InterPro" id="IPR009057">
    <property type="entry name" value="Homeodomain-like_sf"/>
</dbReference>
<evidence type="ECO:0000256" key="4">
    <source>
        <dbReference type="ARBA" id="ARBA00023163"/>
    </source>
</evidence>
<organism evidence="10 11">
    <name type="scientific">Thalictrum thalictroides</name>
    <name type="common">Rue-anemone</name>
    <name type="synonym">Anemone thalictroides</name>
    <dbReference type="NCBI Taxonomy" id="46969"/>
    <lineage>
        <taxon>Eukaryota</taxon>
        <taxon>Viridiplantae</taxon>
        <taxon>Streptophyta</taxon>
        <taxon>Embryophyta</taxon>
        <taxon>Tracheophyta</taxon>
        <taxon>Spermatophyta</taxon>
        <taxon>Magnoliopsida</taxon>
        <taxon>Ranunculales</taxon>
        <taxon>Ranunculaceae</taxon>
        <taxon>Thalictroideae</taxon>
        <taxon>Thalictrum</taxon>
    </lineage>
</organism>
<dbReference type="Gene3D" id="1.10.10.60">
    <property type="entry name" value="Homeodomain-like"/>
    <property type="match status" value="1"/>
</dbReference>
<dbReference type="FunFam" id="1.10.10.60:FF:000023">
    <property type="entry name" value="protein REVEILLE 6 isoform X1"/>
    <property type="match status" value="1"/>
</dbReference>
<feature type="compositionally biased region" description="Basic and acidic residues" evidence="6">
    <location>
        <begin position="256"/>
        <end position="267"/>
    </location>
</feature>
<evidence type="ECO:0000259" key="8">
    <source>
        <dbReference type="PROSITE" id="PS51293"/>
    </source>
</evidence>
<dbReference type="GO" id="GO:0010468">
    <property type="term" value="P:regulation of gene expression"/>
    <property type="evidence" value="ECO:0007669"/>
    <property type="project" value="UniProtKB-ARBA"/>
</dbReference>
<feature type="region of interest" description="Disordered" evidence="6">
    <location>
        <begin position="405"/>
        <end position="428"/>
    </location>
</feature>
<dbReference type="GO" id="GO:0003677">
    <property type="term" value="F:DNA binding"/>
    <property type="evidence" value="ECO:0007669"/>
    <property type="project" value="UniProtKB-KW"/>
</dbReference>
<dbReference type="Pfam" id="PF00249">
    <property type="entry name" value="Myb_DNA-binding"/>
    <property type="match status" value="1"/>
</dbReference>